<dbReference type="RefSeq" id="WP_378263179.1">
    <property type="nucleotide sequence ID" value="NZ_JBHSIT010000014.1"/>
</dbReference>
<gene>
    <name evidence="2" type="ORF">ACFPCY_36470</name>
</gene>
<dbReference type="Pfam" id="PF25547">
    <property type="entry name" value="WXG100_2"/>
    <property type="match status" value="1"/>
</dbReference>
<keyword evidence="3" id="KW-1185">Reference proteome</keyword>
<dbReference type="EMBL" id="JBHSIT010000014">
    <property type="protein sequence ID" value="MFC4912842.1"/>
    <property type="molecule type" value="Genomic_DNA"/>
</dbReference>
<reference evidence="3" key="1">
    <citation type="journal article" date="2019" name="Int. J. Syst. Evol. Microbiol.">
        <title>The Global Catalogue of Microorganisms (GCM) 10K type strain sequencing project: providing services to taxonomists for standard genome sequencing and annotation.</title>
        <authorList>
            <consortium name="The Broad Institute Genomics Platform"/>
            <consortium name="The Broad Institute Genome Sequencing Center for Infectious Disease"/>
            <person name="Wu L."/>
            <person name="Ma J."/>
        </authorList>
    </citation>
    <scope>NUCLEOTIDE SEQUENCE [LARGE SCALE GENOMIC DNA]</scope>
    <source>
        <strain evidence="3">KLKA75</strain>
    </source>
</reference>
<organism evidence="2 3">
    <name type="scientific">Actinomadura gamaensis</name>
    <dbReference type="NCBI Taxonomy" id="1763541"/>
    <lineage>
        <taxon>Bacteria</taxon>
        <taxon>Bacillati</taxon>
        <taxon>Actinomycetota</taxon>
        <taxon>Actinomycetes</taxon>
        <taxon>Streptosporangiales</taxon>
        <taxon>Thermomonosporaceae</taxon>
        <taxon>Actinomadura</taxon>
    </lineage>
</organism>
<name>A0ABV9U8F5_9ACTN</name>
<dbReference type="Proteomes" id="UP001595872">
    <property type="component" value="Unassembled WGS sequence"/>
</dbReference>
<accession>A0ABV9U8F5</accession>
<protein>
    <recommendedName>
        <fullName evidence="1">Outer membrane channel protein CpnT-like N-terminal domain-containing protein</fullName>
    </recommendedName>
</protein>
<sequence>MGLQLPGELRSLLNMLGYSWPEADESKLLEMGQAWLRFAGTVGEPVADAHGHAQLVWTAHQAAGVEAFQHAWSEREAPHANLEDARTAAQVIGAGLMVCGAIVLALKINTIVQLTILAFEIAEAIATAPETFGASLAEIPIFKEITGALIDQLINMAIEAILGG</sequence>
<feature type="domain" description="Outer membrane channel protein CpnT-like N-terminal" evidence="1">
    <location>
        <begin position="17"/>
        <end position="139"/>
    </location>
</feature>
<evidence type="ECO:0000313" key="3">
    <source>
        <dbReference type="Proteomes" id="UP001595872"/>
    </source>
</evidence>
<comment type="caution">
    <text evidence="2">The sequence shown here is derived from an EMBL/GenBank/DDBJ whole genome shotgun (WGS) entry which is preliminary data.</text>
</comment>
<proteinExistence type="predicted"/>
<dbReference type="InterPro" id="IPR057746">
    <property type="entry name" value="CpnT-like_N"/>
</dbReference>
<evidence type="ECO:0000313" key="2">
    <source>
        <dbReference type="EMBL" id="MFC4912842.1"/>
    </source>
</evidence>
<evidence type="ECO:0000259" key="1">
    <source>
        <dbReference type="Pfam" id="PF25547"/>
    </source>
</evidence>